<proteinExistence type="predicted"/>
<gene>
    <name evidence="1" type="ORF">Pmani_030708</name>
</gene>
<comment type="caution">
    <text evidence="1">The sequence shown here is derived from an EMBL/GenBank/DDBJ whole genome shotgun (WGS) entry which is preliminary data.</text>
</comment>
<dbReference type="AlphaFoldDB" id="A0AAE1NXA2"/>
<dbReference type="EMBL" id="JAWZYT010003763">
    <property type="protein sequence ID" value="KAK4296842.1"/>
    <property type="molecule type" value="Genomic_DNA"/>
</dbReference>
<protein>
    <submittedName>
        <fullName evidence="1">Uncharacterized protein</fullName>
    </submittedName>
</protein>
<evidence type="ECO:0000313" key="1">
    <source>
        <dbReference type="EMBL" id="KAK4296842.1"/>
    </source>
</evidence>
<accession>A0AAE1NXA2</accession>
<keyword evidence="2" id="KW-1185">Reference proteome</keyword>
<dbReference type="Proteomes" id="UP001292094">
    <property type="component" value="Unassembled WGS sequence"/>
</dbReference>
<sequence length="171" mass="19254">MHGHTETLWVRVTIPCHPSNTASIIVCVVYHPPRATTAQLFTDHIIDTDDRHSEDYNPLQANLDRLQTWTEHNNVSINHTKTLVMHICTSSAVVPSSTPSHPLLQVSQLTAIYEQALSKFREGLLHNLVPPDAPTPARVTRHQNKLVPLRAPHTDCYHQSAIPSLVRKIYT</sequence>
<reference evidence="1" key="1">
    <citation type="submission" date="2023-11" db="EMBL/GenBank/DDBJ databases">
        <title>Genome assemblies of two species of porcelain crab, Petrolisthes cinctipes and Petrolisthes manimaculis (Anomura: Porcellanidae).</title>
        <authorList>
            <person name="Angst P."/>
        </authorList>
    </citation>
    <scope>NUCLEOTIDE SEQUENCE</scope>
    <source>
        <strain evidence="1">PB745_02</strain>
        <tissue evidence="1">Gill</tissue>
    </source>
</reference>
<evidence type="ECO:0000313" key="2">
    <source>
        <dbReference type="Proteomes" id="UP001292094"/>
    </source>
</evidence>
<name>A0AAE1NXA2_9EUCA</name>
<organism evidence="1 2">
    <name type="scientific">Petrolisthes manimaculis</name>
    <dbReference type="NCBI Taxonomy" id="1843537"/>
    <lineage>
        <taxon>Eukaryota</taxon>
        <taxon>Metazoa</taxon>
        <taxon>Ecdysozoa</taxon>
        <taxon>Arthropoda</taxon>
        <taxon>Crustacea</taxon>
        <taxon>Multicrustacea</taxon>
        <taxon>Malacostraca</taxon>
        <taxon>Eumalacostraca</taxon>
        <taxon>Eucarida</taxon>
        <taxon>Decapoda</taxon>
        <taxon>Pleocyemata</taxon>
        <taxon>Anomura</taxon>
        <taxon>Galatheoidea</taxon>
        <taxon>Porcellanidae</taxon>
        <taxon>Petrolisthes</taxon>
    </lineage>
</organism>